<dbReference type="Pfam" id="PF00010">
    <property type="entry name" value="HLH"/>
    <property type="match status" value="1"/>
</dbReference>
<dbReference type="PANTHER" id="PTHR23349:SF97">
    <property type="entry name" value="BHLH DOMAIN-CONTAINING PROTEIN"/>
    <property type="match status" value="1"/>
</dbReference>
<evidence type="ECO:0000256" key="3">
    <source>
        <dbReference type="ARBA" id="ARBA00023163"/>
    </source>
</evidence>
<evidence type="ECO:0000313" key="6">
    <source>
        <dbReference type="EMBL" id="ELU03737.1"/>
    </source>
</evidence>
<dbReference type="OrthoDB" id="6125763at2759"/>
<evidence type="ECO:0000256" key="1">
    <source>
        <dbReference type="ARBA" id="ARBA00023015"/>
    </source>
</evidence>
<evidence type="ECO:0000313" key="8">
    <source>
        <dbReference type="Proteomes" id="UP000014760"/>
    </source>
</evidence>
<evidence type="ECO:0000259" key="5">
    <source>
        <dbReference type="PROSITE" id="PS50888"/>
    </source>
</evidence>
<dbReference type="SUPFAM" id="SSF47459">
    <property type="entry name" value="HLH, helix-loop-helix DNA-binding domain"/>
    <property type="match status" value="1"/>
</dbReference>
<dbReference type="InterPro" id="IPR036638">
    <property type="entry name" value="HLH_DNA-bd_sf"/>
</dbReference>
<dbReference type="SMART" id="SM00353">
    <property type="entry name" value="HLH"/>
    <property type="match status" value="1"/>
</dbReference>
<evidence type="ECO:0000256" key="2">
    <source>
        <dbReference type="ARBA" id="ARBA00023125"/>
    </source>
</evidence>
<dbReference type="STRING" id="283909.R7UKD0"/>
<dbReference type="FunCoup" id="R7UKD0">
    <property type="interactions" value="6"/>
</dbReference>
<dbReference type="EMBL" id="AMQN01024373">
    <property type="status" value="NOT_ANNOTATED_CDS"/>
    <property type="molecule type" value="Genomic_DNA"/>
</dbReference>
<dbReference type="Proteomes" id="UP000014760">
    <property type="component" value="Unassembled WGS sequence"/>
</dbReference>
<keyword evidence="8" id="KW-1185">Reference proteome</keyword>
<evidence type="ECO:0000256" key="4">
    <source>
        <dbReference type="ARBA" id="ARBA00023242"/>
    </source>
</evidence>
<dbReference type="AlphaFoldDB" id="R7UKD0"/>
<keyword evidence="1" id="KW-0805">Transcription regulation</keyword>
<organism evidence="6">
    <name type="scientific">Capitella teleta</name>
    <name type="common">Polychaete worm</name>
    <dbReference type="NCBI Taxonomy" id="283909"/>
    <lineage>
        <taxon>Eukaryota</taxon>
        <taxon>Metazoa</taxon>
        <taxon>Spiralia</taxon>
        <taxon>Lophotrochozoa</taxon>
        <taxon>Annelida</taxon>
        <taxon>Polychaeta</taxon>
        <taxon>Sedentaria</taxon>
        <taxon>Scolecida</taxon>
        <taxon>Capitellidae</taxon>
        <taxon>Capitella</taxon>
    </lineage>
</organism>
<evidence type="ECO:0000313" key="7">
    <source>
        <dbReference type="EnsemblMetazoa" id="CapteP155726"/>
    </source>
</evidence>
<sequence length="186" mass="21635">MEFMEEDDGGARYDFNEFADRTYFEPNSNFVDGPAQNDYGAYSCMDGEMAEYNGEMAYSQNNAYIGGSPGNCYQYVQQPYRVQRHAANIRERKRMLSINSAFEELRLYVPTFPYEKRLSKIDTLRLAIAYIALLKDILRSGKQPVQHIEECLRSTGRDTEDLIWNTSDLTARLSWIKWDQLGMRSQ</sequence>
<gene>
    <name evidence="6" type="ORF">CAPTEDRAFT_155726</name>
</gene>
<keyword evidence="2" id="KW-0238">DNA-binding</keyword>
<dbReference type="GO" id="GO:0032502">
    <property type="term" value="P:developmental process"/>
    <property type="evidence" value="ECO:0007669"/>
    <property type="project" value="TreeGrafter"/>
</dbReference>
<dbReference type="EnsemblMetazoa" id="CapteT155726">
    <property type="protein sequence ID" value="CapteP155726"/>
    <property type="gene ID" value="CapteG155726"/>
</dbReference>
<keyword evidence="3" id="KW-0804">Transcription</keyword>
<proteinExistence type="predicted"/>
<dbReference type="EMBL" id="KB302955">
    <property type="protein sequence ID" value="ELU03737.1"/>
    <property type="molecule type" value="Genomic_DNA"/>
</dbReference>
<dbReference type="GO" id="GO:0000981">
    <property type="term" value="F:DNA-binding transcription factor activity, RNA polymerase II-specific"/>
    <property type="evidence" value="ECO:0007669"/>
    <property type="project" value="TreeGrafter"/>
</dbReference>
<dbReference type="HOGENOM" id="CLU_125146_0_0_1"/>
<dbReference type="PROSITE" id="PS50888">
    <property type="entry name" value="BHLH"/>
    <property type="match status" value="1"/>
</dbReference>
<accession>R7UKD0</accession>
<dbReference type="PANTHER" id="PTHR23349">
    <property type="entry name" value="BASIC HELIX-LOOP-HELIX TRANSCRIPTION FACTOR, TWIST"/>
    <property type="match status" value="1"/>
</dbReference>
<reference evidence="6 8" key="2">
    <citation type="journal article" date="2013" name="Nature">
        <title>Insights into bilaterian evolution from three spiralian genomes.</title>
        <authorList>
            <person name="Simakov O."/>
            <person name="Marletaz F."/>
            <person name="Cho S.J."/>
            <person name="Edsinger-Gonzales E."/>
            <person name="Havlak P."/>
            <person name="Hellsten U."/>
            <person name="Kuo D.H."/>
            <person name="Larsson T."/>
            <person name="Lv J."/>
            <person name="Arendt D."/>
            <person name="Savage R."/>
            <person name="Osoegawa K."/>
            <person name="de Jong P."/>
            <person name="Grimwood J."/>
            <person name="Chapman J.A."/>
            <person name="Shapiro H."/>
            <person name="Aerts A."/>
            <person name="Otillar R.P."/>
            <person name="Terry A.Y."/>
            <person name="Boore J.L."/>
            <person name="Grigoriev I.V."/>
            <person name="Lindberg D.R."/>
            <person name="Seaver E.C."/>
            <person name="Weisblat D.A."/>
            <person name="Putnam N.H."/>
            <person name="Rokhsar D.S."/>
        </authorList>
    </citation>
    <scope>NUCLEOTIDE SEQUENCE</scope>
    <source>
        <strain evidence="6 8">I ESC-2004</strain>
    </source>
</reference>
<dbReference type="FunFam" id="4.10.280.10:FF:000035">
    <property type="entry name" value="Pancreas-specific transcription factor 1a"/>
    <property type="match status" value="1"/>
</dbReference>
<dbReference type="GO" id="GO:0000977">
    <property type="term" value="F:RNA polymerase II transcription regulatory region sequence-specific DNA binding"/>
    <property type="evidence" value="ECO:0007669"/>
    <property type="project" value="TreeGrafter"/>
</dbReference>
<dbReference type="InterPro" id="IPR050283">
    <property type="entry name" value="E-box_TF_Regulators"/>
</dbReference>
<reference evidence="7" key="3">
    <citation type="submission" date="2015-06" db="UniProtKB">
        <authorList>
            <consortium name="EnsemblMetazoa"/>
        </authorList>
    </citation>
    <scope>IDENTIFICATION</scope>
</reference>
<feature type="domain" description="BHLH" evidence="5">
    <location>
        <begin position="82"/>
        <end position="134"/>
    </location>
</feature>
<dbReference type="CDD" id="cd11416">
    <property type="entry name" value="bHLH_TS_ceHLH13_like"/>
    <property type="match status" value="1"/>
</dbReference>
<reference evidence="8" key="1">
    <citation type="submission" date="2012-12" db="EMBL/GenBank/DDBJ databases">
        <authorList>
            <person name="Hellsten U."/>
            <person name="Grimwood J."/>
            <person name="Chapman J.A."/>
            <person name="Shapiro H."/>
            <person name="Aerts A."/>
            <person name="Otillar R.P."/>
            <person name="Terry A.Y."/>
            <person name="Boore J.L."/>
            <person name="Simakov O."/>
            <person name="Marletaz F."/>
            <person name="Cho S.-J."/>
            <person name="Edsinger-Gonzales E."/>
            <person name="Havlak P."/>
            <person name="Kuo D.-H."/>
            <person name="Larsson T."/>
            <person name="Lv J."/>
            <person name="Arendt D."/>
            <person name="Savage R."/>
            <person name="Osoegawa K."/>
            <person name="de Jong P."/>
            <person name="Lindberg D.R."/>
            <person name="Seaver E.C."/>
            <person name="Weisblat D.A."/>
            <person name="Putnam N.H."/>
            <person name="Grigoriev I.V."/>
            <person name="Rokhsar D.S."/>
        </authorList>
    </citation>
    <scope>NUCLEOTIDE SEQUENCE</scope>
    <source>
        <strain evidence="8">I ESC-2004</strain>
    </source>
</reference>
<name>R7UKD0_CAPTE</name>
<protein>
    <recommendedName>
        <fullName evidence="5">BHLH domain-containing protein</fullName>
    </recommendedName>
</protein>
<feature type="non-terminal residue" evidence="6">
    <location>
        <position position="1"/>
    </location>
</feature>
<dbReference type="GO" id="GO:0046983">
    <property type="term" value="F:protein dimerization activity"/>
    <property type="evidence" value="ECO:0007669"/>
    <property type="project" value="InterPro"/>
</dbReference>
<dbReference type="InterPro" id="IPR011598">
    <property type="entry name" value="bHLH_dom"/>
</dbReference>
<dbReference type="Gene3D" id="4.10.280.10">
    <property type="entry name" value="Helix-loop-helix DNA-binding domain"/>
    <property type="match status" value="1"/>
</dbReference>
<keyword evidence="4" id="KW-0539">Nucleus</keyword>